<feature type="transmembrane region" description="Helical" evidence="1">
    <location>
        <begin position="234"/>
        <end position="254"/>
    </location>
</feature>
<feature type="transmembrane region" description="Helical" evidence="1">
    <location>
        <begin position="38"/>
        <end position="59"/>
    </location>
</feature>
<accession>A0A918S7V8</accession>
<gene>
    <name evidence="3" type="ORF">GCM10007989_21410</name>
</gene>
<dbReference type="Pfam" id="PF00892">
    <property type="entry name" value="EamA"/>
    <property type="match status" value="1"/>
</dbReference>
<feature type="transmembrane region" description="Helical" evidence="1">
    <location>
        <begin position="260"/>
        <end position="280"/>
    </location>
</feature>
<feature type="transmembrane region" description="Helical" evidence="1">
    <location>
        <begin position="203"/>
        <end position="222"/>
    </location>
</feature>
<dbReference type="EMBL" id="BMZE01000002">
    <property type="protein sequence ID" value="GHA25458.1"/>
    <property type="molecule type" value="Genomic_DNA"/>
</dbReference>
<dbReference type="SUPFAM" id="SSF103481">
    <property type="entry name" value="Multidrug resistance efflux transporter EmrE"/>
    <property type="match status" value="2"/>
</dbReference>
<dbReference type="AlphaFoldDB" id="A0A918S7V8"/>
<proteinExistence type="predicted"/>
<dbReference type="InterPro" id="IPR037185">
    <property type="entry name" value="EmrE-like"/>
</dbReference>
<dbReference type="InterPro" id="IPR000620">
    <property type="entry name" value="EamA_dom"/>
</dbReference>
<feature type="domain" description="EamA" evidence="2">
    <location>
        <begin position="146"/>
        <end position="275"/>
    </location>
</feature>
<keyword evidence="4" id="KW-1185">Reference proteome</keyword>
<reference evidence="3" key="1">
    <citation type="journal article" date="2014" name="Int. J. Syst. Evol. Microbiol.">
        <title>Complete genome sequence of Corynebacterium casei LMG S-19264T (=DSM 44701T), isolated from a smear-ripened cheese.</title>
        <authorList>
            <consortium name="US DOE Joint Genome Institute (JGI-PGF)"/>
            <person name="Walter F."/>
            <person name="Albersmeier A."/>
            <person name="Kalinowski J."/>
            <person name="Ruckert C."/>
        </authorList>
    </citation>
    <scope>NUCLEOTIDE SEQUENCE</scope>
    <source>
        <strain evidence="3">KCTC 32437</strain>
    </source>
</reference>
<feature type="transmembrane region" description="Helical" evidence="1">
    <location>
        <begin position="71"/>
        <end position="89"/>
    </location>
</feature>
<feature type="transmembrane region" description="Helical" evidence="1">
    <location>
        <begin position="175"/>
        <end position="197"/>
    </location>
</feature>
<reference evidence="3" key="2">
    <citation type="submission" date="2020-09" db="EMBL/GenBank/DDBJ databases">
        <authorList>
            <person name="Sun Q."/>
            <person name="Kim S."/>
        </authorList>
    </citation>
    <scope>NUCLEOTIDE SEQUENCE</scope>
    <source>
        <strain evidence="3">KCTC 32437</strain>
    </source>
</reference>
<comment type="caution">
    <text evidence="3">The sequence shown here is derived from an EMBL/GenBank/DDBJ whole genome shotgun (WGS) entry which is preliminary data.</text>
</comment>
<dbReference type="GO" id="GO:0016020">
    <property type="term" value="C:membrane"/>
    <property type="evidence" value="ECO:0007669"/>
    <property type="project" value="InterPro"/>
</dbReference>
<evidence type="ECO:0000313" key="4">
    <source>
        <dbReference type="Proteomes" id="UP000646579"/>
    </source>
</evidence>
<sequence length="292" mass="29900">MQNFKTVAVPVLLVTLGMIATQTGSSFAKMLFPLVGTMGTVTMRLVLAAIVMLMVFRPWRRWPKPGQRRVILVYGLAMGAMNMLFYQAISTIPLGVAVALEFLGPLAVALAGSRRPIDYFWIILAVFGLWVLLPLGDAAAGLDPAGVGFALAAGICWAGYILFGQRAGGGGGAEIAALGISTAACLALPFGVATAGASMLDPVLLPAALGVALLSSAIPYSLDMLALPRLPARTFGILMSGQPALAALSGLLILGEALAIWQVIGIAAIVIASLGSTATVGPAPARSSDVAD</sequence>
<organism evidence="3 4">
    <name type="scientific">Devosia pacifica</name>
    <dbReference type="NCBI Taxonomy" id="1335967"/>
    <lineage>
        <taxon>Bacteria</taxon>
        <taxon>Pseudomonadati</taxon>
        <taxon>Pseudomonadota</taxon>
        <taxon>Alphaproteobacteria</taxon>
        <taxon>Hyphomicrobiales</taxon>
        <taxon>Devosiaceae</taxon>
        <taxon>Devosia</taxon>
    </lineage>
</organism>
<protein>
    <recommendedName>
        <fullName evidence="2">EamA domain-containing protein</fullName>
    </recommendedName>
</protein>
<keyword evidence="1" id="KW-0472">Membrane</keyword>
<feature type="transmembrane region" description="Helical" evidence="1">
    <location>
        <begin position="95"/>
        <end position="112"/>
    </location>
</feature>
<evidence type="ECO:0000259" key="2">
    <source>
        <dbReference type="Pfam" id="PF00892"/>
    </source>
</evidence>
<name>A0A918S7V8_9HYPH</name>
<keyword evidence="1" id="KW-0812">Transmembrane</keyword>
<evidence type="ECO:0000256" key="1">
    <source>
        <dbReference type="SAM" id="Phobius"/>
    </source>
</evidence>
<dbReference type="RefSeq" id="WP_189425668.1">
    <property type="nucleotide sequence ID" value="NZ_BMZE01000002.1"/>
</dbReference>
<keyword evidence="1" id="KW-1133">Transmembrane helix</keyword>
<feature type="transmembrane region" description="Helical" evidence="1">
    <location>
        <begin position="145"/>
        <end position="163"/>
    </location>
</feature>
<dbReference type="Proteomes" id="UP000646579">
    <property type="component" value="Unassembled WGS sequence"/>
</dbReference>
<feature type="transmembrane region" description="Helical" evidence="1">
    <location>
        <begin position="119"/>
        <end position="139"/>
    </location>
</feature>
<evidence type="ECO:0000313" key="3">
    <source>
        <dbReference type="EMBL" id="GHA25458.1"/>
    </source>
</evidence>